<keyword evidence="1" id="KW-0812">Transmembrane</keyword>
<feature type="domain" description="Cation-transporting P-type ATPase C-terminal" evidence="2">
    <location>
        <begin position="2"/>
        <end position="71"/>
    </location>
</feature>
<dbReference type="InterPro" id="IPR023298">
    <property type="entry name" value="ATPase_P-typ_TM_dom_sf"/>
</dbReference>
<organism evidence="3 4">
    <name type="scientific">Candidatus Tenderia electrophaga</name>
    <dbReference type="NCBI Taxonomy" id="1748243"/>
    <lineage>
        <taxon>Bacteria</taxon>
        <taxon>Pseudomonadati</taxon>
        <taxon>Pseudomonadota</taxon>
        <taxon>Gammaproteobacteria</taxon>
        <taxon>Candidatus Tenderiales</taxon>
        <taxon>Candidatus Tenderiaceae</taxon>
        <taxon>Candidatus Tenderia</taxon>
    </lineage>
</organism>
<protein>
    <recommendedName>
        <fullName evidence="2">Cation-transporting P-type ATPase C-terminal domain-containing protein</fullName>
    </recommendedName>
</protein>
<dbReference type="GO" id="GO:0022857">
    <property type="term" value="F:transmembrane transporter activity"/>
    <property type="evidence" value="ECO:0007669"/>
    <property type="project" value="UniProtKB-ARBA"/>
</dbReference>
<accession>A0A0S2TDF5</accession>
<dbReference type="SUPFAM" id="SSF81665">
    <property type="entry name" value="Calcium ATPase, transmembrane domain M"/>
    <property type="match status" value="1"/>
</dbReference>
<dbReference type="Gene3D" id="1.20.1110.10">
    <property type="entry name" value="Calcium-transporting ATPase, transmembrane domain"/>
    <property type="match status" value="1"/>
</dbReference>
<reference evidence="3" key="1">
    <citation type="submission" date="2015-10" db="EMBL/GenBank/DDBJ databases">
        <title>Description of Candidatus Tenderia electrophaga gen. nov, sp. nov., an Uncultivated Electroautotroph from a Biocathode Enrichment.</title>
        <authorList>
            <person name="Eddie B.J."/>
            <person name="Malanoski A.P."/>
            <person name="Wang Z."/>
            <person name="Hall R.J."/>
            <person name="Oh S.D."/>
            <person name="Heiner C."/>
            <person name="Lin B."/>
            <person name="Strycharz-Glaven S.M."/>
        </authorList>
    </citation>
    <scope>NUCLEOTIDE SEQUENCE [LARGE SCALE GENOMIC DNA]</scope>
    <source>
        <strain evidence="3">NRL1</strain>
    </source>
</reference>
<dbReference type="AlphaFoldDB" id="A0A0S2TDF5"/>
<name>A0A0S2TDF5_9GAMM</name>
<dbReference type="STRING" id="1748243.Tel_08205"/>
<sequence length="89" mass="9918">MVIRSETQSLWRQGVLSNLPLLGAVVLQLAVTYVPGLNTIFKTEALSLFELGACFVLPLIVFGAVEIEKMLRRARTNLFVVNLYFPPIP</sequence>
<keyword evidence="1" id="KW-0472">Membrane</keyword>
<dbReference type="Pfam" id="PF00689">
    <property type="entry name" value="Cation_ATPase_C"/>
    <property type="match status" value="1"/>
</dbReference>
<dbReference type="InterPro" id="IPR006068">
    <property type="entry name" value="ATPase_P-typ_cation-transptr_C"/>
</dbReference>
<keyword evidence="4" id="KW-1185">Reference proteome</keyword>
<dbReference type="KEGG" id="tee:Tel_08205"/>
<evidence type="ECO:0000313" key="4">
    <source>
        <dbReference type="Proteomes" id="UP000055136"/>
    </source>
</evidence>
<gene>
    <name evidence="3" type="ORF">Tel_08205</name>
</gene>
<feature type="transmembrane region" description="Helical" evidence="1">
    <location>
        <begin position="47"/>
        <end position="65"/>
    </location>
</feature>
<keyword evidence="1" id="KW-1133">Transmembrane helix</keyword>
<feature type="transmembrane region" description="Helical" evidence="1">
    <location>
        <begin position="21"/>
        <end position="41"/>
    </location>
</feature>
<evidence type="ECO:0000313" key="3">
    <source>
        <dbReference type="EMBL" id="ALP53140.1"/>
    </source>
</evidence>
<proteinExistence type="predicted"/>
<evidence type="ECO:0000259" key="2">
    <source>
        <dbReference type="Pfam" id="PF00689"/>
    </source>
</evidence>
<dbReference type="EMBL" id="CP013099">
    <property type="protein sequence ID" value="ALP53140.1"/>
    <property type="molecule type" value="Genomic_DNA"/>
</dbReference>
<evidence type="ECO:0000256" key="1">
    <source>
        <dbReference type="SAM" id="Phobius"/>
    </source>
</evidence>
<dbReference type="Proteomes" id="UP000055136">
    <property type="component" value="Chromosome"/>
</dbReference>